<organism evidence="1 2">
    <name type="scientific">Caerostris extrusa</name>
    <name type="common">Bark spider</name>
    <name type="synonym">Caerostris bankana</name>
    <dbReference type="NCBI Taxonomy" id="172846"/>
    <lineage>
        <taxon>Eukaryota</taxon>
        <taxon>Metazoa</taxon>
        <taxon>Ecdysozoa</taxon>
        <taxon>Arthropoda</taxon>
        <taxon>Chelicerata</taxon>
        <taxon>Arachnida</taxon>
        <taxon>Araneae</taxon>
        <taxon>Araneomorphae</taxon>
        <taxon>Entelegynae</taxon>
        <taxon>Araneoidea</taxon>
        <taxon>Araneidae</taxon>
        <taxon>Caerostris</taxon>
    </lineage>
</organism>
<proteinExistence type="predicted"/>
<sequence length="88" mass="9922">MRLVSGTYWDKKYIKDKVREVETQEKILWVGFSYLDKEKAASFEALPNSAEYNSAEVLGGKKNGMTNLSLSCFQFPVHVLVGSLFGII</sequence>
<comment type="caution">
    <text evidence="1">The sequence shown here is derived from an EMBL/GenBank/DDBJ whole genome shotgun (WGS) entry which is preliminary data.</text>
</comment>
<accession>A0AAV4XW18</accession>
<name>A0AAV4XW18_CAEEX</name>
<dbReference type="Proteomes" id="UP001054945">
    <property type="component" value="Unassembled WGS sequence"/>
</dbReference>
<evidence type="ECO:0000313" key="1">
    <source>
        <dbReference type="EMBL" id="GIY99370.1"/>
    </source>
</evidence>
<gene>
    <name evidence="1" type="ORF">CEXT_508601</name>
</gene>
<dbReference type="EMBL" id="BPLR01018416">
    <property type="protein sequence ID" value="GIY99370.1"/>
    <property type="molecule type" value="Genomic_DNA"/>
</dbReference>
<dbReference type="AlphaFoldDB" id="A0AAV4XW18"/>
<reference evidence="1 2" key="1">
    <citation type="submission" date="2021-06" db="EMBL/GenBank/DDBJ databases">
        <title>Caerostris extrusa draft genome.</title>
        <authorList>
            <person name="Kono N."/>
            <person name="Arakawa K."/>
        </authorList>
    </citation>
    <scope>NUCLEOTIDE SEQUENCE [LARGE SCALE GENOMIC DNA]</scope>
</reference>
<keyword evidence="2" id="KW-1185">Reference proteome</keyword>
<evidence type="ECO:0000313" key="2">
    <source>
        <dbReference type="Proteomes" id="UP001054945"/>
    </source>
</evidence>
<protein>
    <submittedName>
        <fullName evidence="1">Uncharacterized protein</fullName>
    </submittedName>
</protein>